<dbReference type="EMBL" id="QFWT01000002">
    <property type="protein sequence ID" value="PWI34511.1"/>
    <property type="molecule type" value="Genomic_DNA"/>
</dbReference>
<proteinExistence type="predicted"/>
<comment type="caution">
    <text evidence="1">The sequence shown here is derived from an EMBL/GenBank/DDBJ whole genome shotgun (WGS) entry which is preliminary data.</text>
</comment>
<reference evidence="1 2" key="1">
    <citation type="submission" date="2018-05" db="EMBL/GenBank/DDBJ databases">
        <title>Vibrio limimaris sp. nov., isolated from marine sediment.</title>
        <authorList>
            <person name="Li C.-M."/>
        </authorList>
    </citation>
    <scope>NUCLEOTIDE SEQUENCE [LARGE SCALE GENOMIC DNA]</scope>
    <source>
        <strain evidence="1 2">E4404</strain>
    </source>
</reference>
<dbReference type="AlphaFoldDB" id="A0A2U3BCI7"/>
<gene>
    <name evidence="1" type="ORF">DI392_05220</name>
</gene>
<accession>A0A2U3BCI7</accession>
<name>A0A2U3BCI7_9VIBR</name>
<evidence type="ECO:0000313" key="1">
    <source>
        <dbReference type="EMBL" id="PWI34511.1"/>
    </source>
</evidence>
<organism evidence="1 2">
    <name type="scientific">Vibrio albus</name>
    <dbReference type="NCBI Taxonomy" id="2200953"/>
    <lineage>
        <taxon>Bacteria</taxon>
        <taxon>Pseudomonadati</taxon>
        <taxon>Pseudomonadota</taxon>
        <taxon>Gammaproteobacteria</taxon>
        <taxon>Vibrionales</taxon>
        <taxon>Vibrionaceae</taxon>
        <taxon>Vibrio</taxon>
    </lineage>
</organism>
<protein>
    <submittedName>
        <fullName evidence="1">Uncharacterized protein</fullName>
    </submittedName>
</protein>
<evidence type="ECO:0000313" key="2">
    <source>
        <dbReference type="Proteomes" id="UP000245362"/>
    </source>
</evidence>
<sequence length="414" mass="45669">MIRQKGAISLVVTSLLMVVSLALSVASYRSIFFQIKRAQNEVKSRQEHWIAEGGLECLYAQAQTTGIPSVPGNCNLESGLNITVTNDGAGKYRVDSKYSHARITKHLQYGGNLGTGAIQASSDLYFHGGVTVSTPDPGKYTNDGWECVAVRYKSRFRPGETVNNQGVIHGLSPSENFNSHNKDCASEHFSQNMVSQDKEDFTRDPDVSPFEDFFGVSAEKHEEVRKNGKFHTVNGGVVPGKPRRLENCGEQLTNLIKSGEKHIWVEGGCEIKTSEYKALVQATQEADGVTIVVHDGILSLMGKSADATKSDRFKGVLFHFNHNYTPTKSDWNGLDAKGELYHNNPAITDSSYTEIAAYYQHGSFSFSGAQYFDTPGQSSIFNTSTNFSFDGDVVKKARQAHRKPTWIAGSWHDF</sequence>
<dbReference type="OrthoDB" id="5814101at2"/>
<dbReference type="RefSeq" id="WP_109318847.1">
    <property type="nucleotide sequence ID" value="NZ_QFWT01000002.1"/>
</dbReference>
<dbReference type="Proteomes" id="UP000245362">
    <property type="component" value="Unassembled WGS sequence"/>
</dbReference>
<keyword evidence="2" id="KW-1185">Reference proteome</keyword>